<dbReference type="PIRSF" id="PIRSF000854">
    <property type="entry name" value="PEP_synthase"/>
    <property type="match status" value="1"/>
</dbReference>
<dbReference type="EMBL" id="JABBXD010000001">
    <property type="protein sequence ID" value="MBD3584321.1"/>
    <property type="molecule type" value="Genomic_DNA"/>
</dbReference>
<accession>A0ABR8LH75</accession>
<evidence type="ECO:0000256" key="8">
    <source>
        <dbReference type="ARBA" id="ARBA00022723"/>
    </source>
</evidence>
<evidence type="ECO:0000313" key="19">
    <source>
        <dbReference type="EMBL" id="MBD3584321.1"/>
    </source>
</evidence>
<comment type="caution">
    <text evidence="19">The sequence shown here is derived from an EMBL/GenBank/DDBJ whole genome shotgun (WGS) entry which is preliminary data.</text>
</comment>
<sequence>MQEHVLWYQELGMQDVGRVGGKNASLGEMISNLANAGVQVPGGFATTAEAFNEFLLQSGLDERIHKVLDSLDVDDVDALAAAGKDIRQWIVDTPFQPEFEKAIQSSFETLRGGAGNEASFAVRSSATAEDMPDASFAGQQETFLNVKGYESVLVAIKHVFASLFNDRAISYRVHQGYDHKGVALSAGVQRMVRSDIASSGVMFTIDTESGFDDVVFVTSSVGLGEMVVQGAVNPDEFYVHKPTLANGKPAIVRRNLGSKLTKMIYSDDAAHGKQVSIVDVEREDSMKFSLTDDEVQELAKQAVIIEKHYKRPMDIEWAKDGIDGKLYIVQARPETVKSREDSQTIERYQLKGQSNVIVEGRAIGHKIGAGTAKVLGSIEEMNKIQAGDVLVTDMTDPDWEPIMKKASAIVTNRGGRTCHAAIIARELGIPAVVGCGNATDTLKTGDKVTVSCAEGDTGYIYGAELEFDVSTSRIDSMPDLPLKVMMNVGNPDRAFDFARLPNEGVGLARLEFIINRMIGVHPKALLNFDDQPEELKEEISDIIAGYDSPTEFYIEKLVEGISTIGAAFSPKKVIVRMSDFKSNEYFNLVGGYQYEPDEENPMLGFRGASRYVSEEFRDCFALECEAIKRVRNKMGLTNVEIMIPFIRTVEEGQQVIDLLAEEGLKQGENGLRVIMMCELPSNALLADKFLDIFDGFSIGSNDLTQLTLGLDRDSGLIAHLFEERNEAVKALLSMAIQTARKRGKYVGICGQGPSDHEDFAAWLVKEGIDSVSLNPDTVVETWLYLAENHQ</sequence>
<evidence type="ECO:0000313" key="20">
    <source>
        <dbReference type="Proteomes" id="UP000624419"/>
    </source>
</evidence>
<comment type="function">
    <text evidence="2 15">Catalyzes the phosphorylation of pyruvate to phosphoenolpyruvate.</text>
</comment>
<gene>
    <name evidence="19" type="primary">ppsA</name>
    <name evidence="19" type="ORF">HHX48_01065</name>
</gene>
<dbReference type="NCBIfam" id="TIGR01418">
    <property type="entry name" value="PEP_synth"/>
    <property type="match status" value="1"/>
</dbReference>
<dbReference type="SUPFAM" id="SSF51621">
    <property type="entry name" value="Phosphoenolpyruvate/pyruvate domain"/>
    <property type="match status" value="1"/>
</dbReference>
<dbReference type="Gene3D" id="3.20.20.60">
    <property type="entry name" value="Phosphoenolpyruvate-binding domains"/>
    <property type="match status" value="1"/>
</dbReference>
<proteinExistence type="inferred from homology"/>
<evidence type="ECO:0000256" key="5">
    <source>
        <dbReference type="ARBA" id="ARBA00011996"/>
    </source>
</evidence>
<evidence type="ECO:0000256" key="15">
    <source>
        <dbReference type="PIRNR" id="PIRNR000854"/>
    </source>
</evidence>
<keyword evidence="7 15" id="KW-0808">Transferase</keyword>
<dbReference type="InterPro" id="IPR023151">
    <property type="entry name" value="PEP_util_CS"/>
</dbReference>
<evidence type="ECO:0000259" key="18">
    <source>
        <dbReference type="Pfam" id="PF02896"/>
    </source>
</evidence>
<dbReference type="InterPro" id="IPR040442">
    <property type="entry name" value="Pyrv_kinase-like_dom_sf"/>
</dbReference>
<keyword evidence="10 15" id="KW-0418">Kinase</keyword>
<evidence type="ECO:0000256" key="12">
    <source>
        <dbReference type="ARBA" id="ARBA00022842"/>
    </source>
</evidence>
<dbReference type="Pfam" id="PF02896">
    <property type="entry name" value="PEP-utilizers_C"/>
    <property type="match status" value="1"/>
</dbReference>
<reference evidence="19 20" key="1">
    <citation type="submission" date="2020-04" db="EMBL/GenBank/DDBJ databases">
        <title>Salinimonas sp. HHU 13199.</title>
        <authorList>
            <person name="Cui X."/>
            <person name="Zhang D."/>
        </authorList>
    </citation>
    <scope>NUCLEOTIDE SEQUENCE [LARGE SCALE GENOMIC DNA]</scope>
    <source>
        <strain evidence="19 20">HHU 13199</strain>
    </source>
</reference>
<dbReference type="InterPro" id="IPR000121">
    <property type="entry name" value="PEP_util_C"/>
</dbReference>
<dbReference type="RefSeq" id="WP_191021791.1">
    <property type="nucleotide sequence ID" value="NZ_JABBXD010000001.1"/>
</dbReference>
<dbReference type="InterPro" id="IPR013815">
    <property type="entry name" value="ATP_grasp_subdomain_1"/>
</dbReference>
<dbReference type="SUPFAM" id="SSF56059">
    <property type="entry name" value="Glutathione synthetase ATP-binding domain-like"/>
    <property type="match status" value="1"/>
</dbReference>
<evidence type="ECO:0000259" key="16">
    <source>
        <dbReference type="Pfam" id="PF00391"/>
    </source>
</evidence>
<keyword evidence="9 15" id="KW-0547">Nucleotide-binding</keyword>
<dbReference type="EC" id="2.7.9.2" evidence="5 15"/>
<dbReference type="InterPro" id="IPR006319">
    <property type="entry name" value="PEP_synth"/>
</dbReference>
<comment type="cofactor">
    <cofactor evidence="1 15">
        <name>Mg(2+)</name>
        <dbReference type="ChEBI" id="CHEBI:18420"/>
    </cofactor>
</comment>
<dbReference type="InterPro" id="IPR008279">
    <property type="entry name" value="PEP-util_enz_mobile_dom"/>
</dbReference>
<evidence type="ECO:0000256" key="7">
    <source>
        <dbReference type="ARBA" id="ARBA00022679"/>
    </source>
</evidence>
<feature type="domain" description="PEP-utilising enzyme mobile" evidence="16">
    <location>
        <begin position="385"/>
        <end position="455"/>
    </location>
</feature>
<protein>
    <recommendedName>
        <fullName evidence="6 15">Phosphoenolpyruvate synthase</fullName>
        <shortName evidence="15">PEP synthase</shortName>
        <ecNumber evidence="5 15">2.7.9.2</ecNumber>
    </recommendedName>
    <alternativeName>
        <fullName evidence="13 15">Pyruvate, water dikinase</fullName>
    </alternativeName>
</protein>
<dbReference type="Proteomes" id="UP000624419">
    <property type="component" value="Unassembled WGS sequence"/>
</dbReference>
<evidence type="ECO:0000256" key="14">
    <source>
        <dbReference type="ARBA" id="ARBA00047700"/>
    </source>
</evidence>
<comment type="pathway">
    <text evidence="3 15">Carbohydrate biosynthesis; gluconeogenesis.</text>
</comment>
<dbReference type="InterPro" id="IPR036637">
    <property type="entry name" value="Phosphohistidine_dom_sf"/>
</dbReference>
<dbReference type="Gene3D" id="3.50.30.10">
    <property type="entry name" value="Phosphohistidine domain"/>
    <property type="match status" value="1"/>
</dbReference>
<dbReference type="SUPFAM" id="SSF52009">
    <property type="entry name" value="Phosphohistidine domain"/>
    <property type="match status" value="1"/>
</dbReference>
<evidence type="ECO:0000256" key="2">
    <source>
        <dbReference type="ARBA" id="ARBA00002988"/>
    </source>
</evidence>
<evidence type="ECO:0000256" key="3">
    <source>
        <dbReference type="ARBA" id="ARBA00004742"/>
    </source>
</evidence>
<dbReference type="InterPro" id="IPR002192">
    <property type="entry name" value="PPDK_AMP/ATP-bd"/>
</dbReference>
<evidence type="ECO:0000256" key="13">
    <source>
        <dbReference type="ARBA" id="ARBA00033470"/>
    </source>
</evidence>
<dbReference type="PANTHER" id="PTHR43030">
    <property type="entry name" value="PHOSPHOENOLPYRUVATE SYNTHASE"/>
    <property type="match status" value="1"/>
</dbReference>
<keyword evidence="11 15" id="KW-0067">ATP-binding</keyword>
<evidence type="ECO:0000256" key="1">
    <source>
        <dbReference type="ARBA" id="ARBA00001946"/>
    </source>
</evidence>
<dbReference type="Gene3D" id="3.30.470.20">
    <property type="entry name" value="ATP-grasp fold, B domain"/>
    <property type="match status" value="1"/>
</dbReference>
<organism evidence="19 20">
    <name type="scientific">Salinimonas profundi</name>
    <dbReference type="NCBI Taxonomy" id="2729140"/>
    <lineage>
        <taxon>Bacteria</taxon>
        <taxon>Pseudomonadati</taxon>
        <taxon>Pseudomonadota</taxon>
        <taxon>Gammaproteobacteria</taxon>
        <taxon>Alteromonadales</taxon>
        <taxon>Alteromonadaceae</taxon>
        <taxon>Alteromonas/Salinimonas group</taxon>
        <taxon>Salinimonas</taxon>
    </lineage>
</organism>
<keyword evidence="8 15" id="KW-0479">Metal-binding</keyword>
<dbReference type="Pfam" id="PF01326">
    <property type="entry name" value="PPDK_N"/>
    <property type="match status" value="1"/>
</dbReference>
<dbReference type="PROSITE" id="PS00370">
    <property type="entry name" value="PEP_ENZYMES_PHOS_SITE"/>
    <property type="match status" value="1"/>
</dbReference>
<comment type="catalytic activity">
    <reaction evidence="14 15">
        <text>pyruvate + ATP + H2O = phosphoenolpyruvate + AMP + phosphate + 2 H(+)</text>
        <dbReference type="Rhea" id="RHEA:11364"/>
        <dbReference type="ChEBI" id="CHEBI:15361"/>
        <dbReference type="ChEBI" id="CHEBI:15377"/>
        <dbReference type="ChEBI" id="CHEBI:15378"/>
        <dbReference type="ChEBI" id="CHEBI:30616"/>
        <dbReference type="ChEBI" id="CHEBI:43474"/>
        <dbReference type="ChEBI" id="CHEBI:58702"/>
        <dbReference type="ChEBI" id="CHEBI:456215"/>
        <dbReference type="EC" id="2.7.9.2"/>
    </reaction>
</comment>
<feature type="domain" description="PEP-utilising enzyme C-terminal" evidence="18">
    <location>
        <begin position="482"/>
        <end position="782"/>
    </location>
</feature>
<dbReference type="InterPro" id="IPR018274">
    <property type="entry name" value="PEP_util_AS"/>
</dbReference>
<evidence type="ECO:0000259" key="17">
    <source>
        <dbReference type="Pfam" id="PF01326"/>
    </source>
</evidence>
<evidence type="ECO:0000256" key="11">
    <source>
        <dbReference type="ARBA" id="ARBA00022840"/>
    </source>
</evidence>
<dbReference type="PANTHER" id="PTHR43030:SF1">
    <property type="entry name" value="PHOSPHOENOLPYRUVATE SYNTHASE"/>
    <property type="match status" value="1"/>
</dbReference>
<name>A0ABR8LH75_9ALTE</name>
<feature type="domain" description="Pyruvate phosphate dikinase AMP/ATP-binding" evidence="17">
    <location>
        <begin position="18"/>
        <end position="346"/>
    </location>
</feature>
<dbReference type="Gene3D" id="3.30.1490.20">
    <property type="entry name" value="ATP-grasp fold, A domain"/>
    <property type="match status" value="1"/>
</dbReference>
<dbReference type="GO" id="GO:0008986">
    <property type="term" value="F:pyruvate, water dikinase activity"/>
    <property type="evidence" value="ECO:0007669"/>
    <property type="project" value="UniProtKB-EC"/>
</dbReference>
<evidence type="ECO:0000256" key="6">
    <source>
        <dbReference type="ARBA" id="ARBA00021623"/>
    </source>
</evidence>
<dbReference type="NCBIfam" id="NF005057">
    <property type="entry name" value="PRK06464.1"/>
    <property type="match status" value="1"/>
</dbReference>
<evidence type="ECO:0000256" key="10">
    <source>
        <dbReference type="ARBA" id="ARBA00022777"/>
    </source>
</evidence>
<keyword evidence="20" id="KW-1185">Reference proteome</keyword>
<dbReference type="Pfam" id="PF00391">
    <property type="entry name" value="PEP-utilizers"/>
    <property type="match status" value="1"/>
</dbReference>
<comment type="similarity">
    <text evidence="4 15">Belongs to the PEP-utilizing enzyme family.</text>
</comment>
<evidence type="ECO:0000256" key="4">
    <source>
        <dbReference type="ARBA" id="ARBA00007837"/>
    </source>
</evidence>
<evidence type="ECO:0000256" key="9">
    <source>
        <dbReference type="ARBA" id="ARBA00022741"/>
    </source>
</evidence>
<keyword evidence="12 15" id="KW-0460">Magnesium</keyword>
<dbReference type="PROSITE" id="PS00742">
    <property type="entry name" value="PEP_ENZYMES_2"/>
    <property type="match status" value="1"/>
</dbReference>
<dbReference type="InterPro" id="IPR015813">
    <property type="entry name" value="Pyrv/PenolPyrv_kinase-like_dom"/>
</dbReference>